<keyword evidence="1" id="KW-0732">Signal</keyword>
<reference evidence="2 3" key="1">
    <citation type="journal article" date="2016" name="Mol. Biol. Evol.">
        <title>Comparative Genomics of Early-Diverging Mushroom-Forming Fungi Provides Insights into the Origins of Lignocellulose Decay Capabilities.</title>
        <authorList>
            <person name="Nagy L.G."/>
            <person name="Riley R."/>
            <person name="Tritt A."/>
            <person name="Adam C."/>
            <person name="Daum C."/>
            <person name="Floudas D."/>
            <person name="Sun H."/>
            <person name="Yadav J.S."/>
            <person name="Pangilinan J."/>
            <person name="Larsson K.H."/>
            <person name="Matsuura K."/>
            <person name="Barry K."/>
            <person name="Labutti K."/>
            <person name="Kuo R."/>
            <person name="Ohm R.A."/>
            <person name="Bhattacharya S.S."/>
            <person name="Shirouzu T."/>
            <person name="Yoshinaga Y."/>
            <person name="Martin F.M."/>
            <person name="Grigoriev I.V."/>
            <person name="Hibbett D.S."/>
        </authorList>
    </citation>
    <scope>NUCLEOTIDE SEQUENCE [LARGE SCALE GENOMIC DNA]</scope>
    <source>
        <strain evidence="2 3">CBS 109695</strain>
    </source>
</reference>
<feature type="signal peptide" evidence="1">
    <location>
        <begin position="1"/>
        <end position="16"/>
    </location>
</feature>
<dbReference type="AlphaFoldDB" id="A0A166B7B7"/>
<proteinExistence type="predicted"/>
<evidence type="ECO:0000313" key="2">
    <source>
        <dbReference type="EMBL" id="KZP12349.1"/>
    </source>
</evidence>
<name>A0A166B7B7_9AGAM</name>
<evidence type="ECO:0000313" key="3">
    <source>
        <dbReference type="Proteomes" id="UP000076532"/>
    </source>
</evidence>
<gene>
    <name evidence="2" type="ORF">FIBSPDRAFT_165084</name>
</gene>
<evidence type="ECO:0000256" key="1">
    <source>
        <dbReference type="SAM" id="SignalP"/>
    </source>
</evidence>
<sequence length="100" mass="10409">MLVPLLLAVAATSARAQVAGISASSVGLNINFDLDVYSSTLSNIVASVNEGPNRTCEDVIPVKKIYGVNVSLSAIYSLQGIKCRVVRKLAFNGTLVSAIA</sequence>
<dbReference type="EMBL" id="KV417649">
    <property type="protein sequence ID" value="KZP12349.1"/>
    <property type="molecule type" value="Genomic_DNA"/>
</dbReference>
<dbReference type="Proteomes" id="UP000076532">
    <property type="component" value="Unassembled WGS sequence"/>
</dbReference>
<feature type="chain" id="PRO_5007871072" evidence="1">
    <location>
        <begin position="17"/>
        <end position="100"/>
    </location>
</feature>
<protein>
    <submittedName>
        <fullName evidence="2">Uncharacterized protein</fullName>
    </submittedName>
</protein>
<organism evidence="2 3">
    <name type="scientific">Athelia psychrophila</name>
    <dbReference type="NCBI Taxonomy" id="1759441"/>
    <lineage>
        <taxon>Eukaryota</taxon>
        <taxon>Fungi</taxon>
        <taxon>Dikarya</taxon>
        <taxon>Basidiomycota</taxon>
        <taxon>Agaricomycotina</taxon>
        <taxon>Agaricomycetes</taxon>
        <taxon>Agaricomycetidae</taxon>
        <taxon>Atheliales</taxon>
        <taxon>Atheliaceae</taxon>
        <taxon>Athelia</taxon>
    </lineage>
</organism>
<accession>A0A166B7B7</accession>
<keyword evidence="3" id="KW-1185">Reference proteome</keyword>